<feature type="compositionally biased region" description="Acidic residues" evidence="1">
    <location>
        <begin position="1011"/>
        <end position="1021"/>
    </location>
</feature>
<gene>
    <name evidence="2" type="ORF">GALMADRAFT_143308</name>
</gene>
<dbReference type="STRING" id="685588.A0A067SYZ3"/>
<feature type="region of interest" description="Disordered" evidence="1">
    <location>
        <begin position="1480"/>
        <end position="1523"/>
    </location>
</feature>
<dbReference type="InterPro" id="IPR013083">
    <property type="entry name" value="Znf_RING/FYVE/PHD"/>
</dbReference>
<feature type="compositionally biased region" description="Low complexity" evidence="1">
    <location>
        <begin position="87"/>
        <end position="106"/>
    </location>
</feature>
<feature type="region of interest" description="Disordered" evidence="1">
    <location>
        <begin position="1010"/>
        <end position="1045"/>
    </location>
</feature>
<feature type="compositionally biased region" description="Acidic residues" evidence="1">
    <location>
        <begin position="1034"/>
        <end position="1045"/>
    </location>
</feature>
<feature type="region of interest" description="Disordered" evidence="1">
    <location>
        <begin position="269"/>
        <end position="289"/>
    </location>
</feature>
<dbReference type="HOGENOM" id="CLU_002907_1_0_1"/>
<protein>
    <recommendedName>
        <fullName evidence="4">Zinc finger PHD-type domain-containing protein</fullName>
    </recommendedName>
</protein>
<reference evidence="3" key="1">
    <citation type="journal article" date="2014" name="Proc. Natl. Acad. Sci. U.S.A.">
        <title>Extensive sampling of basidiomycete genomes demonstrates inadequacy of the white-rot/brown-rot paradigm for wood decay fungi.</title>
        <authorList>
            <person name="Riley R."/>
            <person name="Salamov A.A."/>
            <person name="Brown D.W."/>
            <person name="Nagy L.G."/>
            <person name="Floudas D."/>
            <person name="Held B.W."/>
            <person name="Levasseur A."/>
            <person name="Lombard V."/>
            <person name="Morin E."/>
            <person name="Otillar R."/>
            <person name="Lindquist E.A."/>
            <person name="Sun H."/>
            <person name="LaButti K.M."/>
            <person name="Schmutz J."/>
            <person name="Jabbour D."/>
            <person name="Luo H."/>
            <person name="Baker S.E."/>
            <person name="Pisabarro A.G."/>
            <person name="Walton J.D."/>
            <person name="Blanchette R.A."/>
            <person name="Henrissat B."/>
            <person name="Martin F."/>
            <person name="Cullen D."/>
            <person name="Hibbett D.S."/>
            <person name="Grigoriev I.V."/>
        </authorList>
    </citation>
    <scope>NUCLEOTIDE SEQUENCE [LARGE SCALE GENOMIC DNA]</scope>
    <source>
        <strain evidence="3">CBS 339.88</strain>
    </source>
</reference>
<feature type="compositionally biased region" description="Basic and acidic residues" evidence="1">
    <location>
        <begin position="58"/>
        <end position="68"/>
    </location>
</feature>
<dbReference type="OrthoDB" id="3173036at2759"/>
<feature type="compositionally biased region" description="Acidic residues" evidence="1">
    <location>
        <begin position="1486"/>
        <end position="1498"/>
    </location>
</feature>
<dbReference type="EMBL" id="KL142390">
    <property type="protein sequence ID" value="KDR71948.1"/>
    <property type="molecule type" value="Genomic_DNA"/>
</dbReference>
<proteinExistence type="predicted"/>
<dbReference type="SUPFAM" id="SSF57903">
    <property type="entry name" value="FYVE/PHD zinc finger"/>
    <property type="match status" value="1"/>
</dbReference>
<organism evidence="2 3">
    <name type="scientific">Galerina marginata (strain CBS 339.88)</name>
    <dbReference type="NCBI Taxonomy" id="685588"/>
    <lineage>
        <taxon>Eukaryota</taxon>
        <taxon>Fungi</taxon>
        <taxon>Dikarya</taxon>
        <taxon>Basidiomycota</taxon>
        <taxon>Agaricomycotina</taxon>
        <taxon>Agaricomycetes</taxon>
        <taxon>Agaricomycetidae</taxon>
        <taxon>Agaricales</taxon>
        <taxon>Agaricineae</taxon>
        <taxon>Strophariaceae</taxon>
        <taxon>Galerina</taxon>
    </lineage>
</organism>
<name>A0A067SYZ3_GALM3</name>
<evidence type="ECO:0000256" key="1">
    <source>
        <dbReference type="SAM" id="MobiDB-lite"/>
    </source>
</evidence>
<dbReference type="InterPro" id="IPR011011">
    <property type="entry name" value="Znf_FYVE_PHD"/>
</dbReference>
<evidence type="ECO:0000313" key="2">
    <source>
        <dbReference type="EMBL" id="KDR71948.1"/>
    </source>
</evidence>
<accession>A0A067SYZ3</accession>
<feature type="region of interest" description="Disordered" evidence="1">
    <location>
        <begin position="58"/>
        <end position="144"/>
    </location>
</feature>
<keyword evidence="3" id="KW-1185">Reference proteome</keyword>
<evidence type="ECO:0008006" key="4">
    <source>
        <dbReference type="Google" id="ProtNLM"/>
    </source>
</evidence>
<evidence type="ECO:0000313" key="3">
    <source>
        <dbReference type="Proteomes" id="UP000027222"/>
    </source>
</evidence>
<feature type="compositionally biased region" description="Polar residues" evidence="1">
    <location>
        <begin position="69"/>
        <end position="80"/>
    </location>
</feature>
<dbReference type="Gene3D" id="3.30.40.10">
    <property type="entry name" value="Zinc/RING finger domain, C3HC4 (zinc finger)"/>
    <property type="match status" value="1"/>
</dbReference>
<dbReference type="Proteomes" id="UP000027222">
    <property type="component" value="Unassembled WGS sequence"/>
</dbReference>
<sequence>MLLAAPSLYCGCLLDTILTAGTSKIKQPSEYTASSTRWCEACKIGFGGDANWQAHLDSSAHGRNERSTVKPSKSITSFFSSKPKGVASESGPSSSAGASKAPSLLSNITPSFLKRKKGSGSSPSPPSPILVDDNDPLPTTANPSSHNSALLLELEKLTASLPTSIPEGVAGEPLARYSGNPCFELEDGDDPWEFVDKALNQTIGFGATPEDIAKFVQRGPLGMDGLCHWLEACIIDLNIDEALLEGKINRLIEATKICGAIPTESHPMSVSTGLVPSTSPPEPSLSVPAEVKTQTTKPTDSPCPGYHLKFPQDQLPVALYPFLLHAKMPLPWTISTHGDQLFLRSTDCSGLSRTSAKGKETRARPCTFCANLDNHNIVMGIRHRALDGTHDNTPWQYLSAASLNAGRKIGARNKHVATWKRLGIAIGQEDIPRIRSLMAVQQRAGASVFTMLEKIDKAAQRKSAANIAHHALGTPSVDQTKRKIKTIPIRSSAGFPTRAELQSNLSSCYPPREISSEPIQGMIMQVDELKVQERLRWDPSSNNILGVCREHGNACALEFRSIIQADTVHECLKTTVVHFATEATVIGASILSSDPNDYTTKSFAISGSCKRETVQDQERLLREASEALKSNQQIQRRRLYAIGSDGDSRRRRALIVLTLKSKLHPESKIYARLSSLPLFNTRCGGDDITPDFDWKHVLKRFRNTLLRRSKGISIDGVLFTTLTLQFHLTLEGMNLLTADTLLAPNDKQDVVLMIKLLNAIAQLPPVPDSNDPILKSTRRTLHLLGRVYHHLLSAYLVVKLSLHDQLVHLSAAAHLILAIYHIDKGNFIPVQTFFDVMSMIKNIYFCVAKTQIDNPAGSFHIILLGTDGLEKVFGKVRTMIGNDTNADLLQLTNRIDGAVQCVNILENHPEWGGQARRLNVKPLPTDSNDITSKYDHISPRSWEGDTKVANVVLAGSWSAGYRSAEKELADARFSSPLKDMIATQGYDIMCPFGDEKMVLADGYMYSVGERDETEEEIEELAEPITSSSAPPPSADDDDQLEPDLDDIAGTVDSELAQGSMAGEEPPDAWISIDASNPTASKKVHKASILRLYSNPLTTSSSKDRLKRVRGYSQYHESPKTTGRTMHPIIEDDEEGDLCLLDPALTLVRCEDNIFLSVFQVLSIRQDGTEVQSLPARFIREPNVFIRGQIMKLALIDGEATPEAPDWEWNGGFEARAALRDIEGNWIELVDPLVRPASRSRNTGDDTYVFQTTELRGISALLYERLNPDLHRLPSISITDSFPYRSETGQACFVCEKDSIDGRVDPTESCPLCPNVKVKALSGPDLVKHMGAHILHDYRLKSSNSPCGFCLSTSGSCTILLTRGRGRNGEQVINMKESKCPNLRKFTLKTASTHSERQPCTNHPLHCPLYQAVVWKYNLHAHIINSHPTSNAELYKSQYGLHDNEMTLMKAVFLTPTRQSKKKKSKTGNLVISETHSSRMALRDGDVELSDEEDGETDEVAPAANRKRGRPILESDDEEESPVCHDPDCNSAIIIDGKDLLRCDSPGCYLTYHLTCRGLILKPAGGWFCDDECKRNAGFTVRKRRRQK</sequence>